<dbReference type="EC" id="1.6.5.11" evidence="8"/>
<name>A0A645FLK8_9ZZZZ</name>
<comment type="caution">
    <text evidence="8">The sequence shown here is derived from an EMBL/GenBank/DDBJ whole genome shotgun (WGS) entry which is preliminary data.</text>
</comment>
<keyword evidence="2" id="KW-1003">Cell membrane</keyword>
<evidence type="ECO:0000256" key="6">
    <source>
        <dbReference type="SAM" id="Phobius"/>
    </source>
</evidence>
<dbReference type="GO" id="GO:0016491">
    <property type="term" value="F:oxidoreductase activity"/>
    <property type="evidence" value="ECO:0007669"/>
    <property type="project" value="UniProtKB-KW"/>
</dbReference>
<sequence>MMKGLAFLAAGALLYSLHIARGEHAPLVLDDLNGASKKYPIIAFLLSLALLGLGGLPPMAGFMSKWQILLGAAQISSGLMIGVIIFVGLNSVLSLAYYAPMINRMYRHEASEAVVSGKEVSWIMVLPMVILAIGIIAFGIWPSLATFLTNNAAASFIYPFGS</sequence>
<evidence type="ECO:0000256" key="3">
    <source>
        <dbReference type="ARBA" id="ARBA00022692"/>
    </source>
</evidence>
<evidence type="ECO:0000256" key="1">
    <source>
        <dbReference type="ARBA" id="ARBA00004651"/>
    </source>
</evidence>
<evidence type="ECO:0000256" key="5">
    <source>
        <dbReference type="ARBA" id="ARBA00023136"/>
    </source>
</evidence>
<dbReference type="GO" id="GO:0005886">
    <property type="term" value="C:plasma membrane"/>
    <property type="evidence" value="ECO:0007669"/>
    <property type="project" value="UniProtKB-SubCell"/>
</dbReference>
<dbReference type="Pfam" id="PF00361">
    <property type="entry name" value="Proton_antipo_M"/>
    <property type="match status" value="1"/>
</dbReference>
<feature type="transmembrane region" description="Helical" evidence="6">
    <location>
        <begin position="120"/>
        <end position="141"/>
    </location>
</feature>
<keyword evidence="4 6" id="KW-1133">Transmembrane helix</keyword>
<proteinExistence type="predicted"/>
<gene>
    <name evidence="8" type="primary">ndhB_28</name>
    <name evidence="8" type="ORF">SDC9_160615</name>
</gene>
<dbReference type="PANTHER" id="PTHR42703">
    <property type="entry name" value="NADH DEHYDROGENASE"/>
    <property type="match status" value="1"/>
</dbReference>
<keyword evidence="8" id="KW-0560">Oxidoreductase</keyword>
<dbReference type="AlphaFoldDB" id="A0A645FLK8"/>
<feature type="transmembrane region" description="Helical" evidence="6">
    <location>
        <begin position="38"/>
        <end position="56"/>
    </location>
</feature>
<dbReference type="InterPro" id="IPR001750">
    <property type="entry name" value="ND/Mrp_TM"/>
</dbReference>
<dbReference type="InterPro" id="IPR050586">
    <property type="entry name" value="CPA3_Na-H_Antiporter_D"/>
</dbReference>
<keyword evidence="3 6" id="KW-0812">Transmembrane</keyword>
<dbReference type="EMBL" id="VSSQ01059791">
    <property type="protein sequence ID" value="MPN13294.1"/>
    <property type="molecule type" value="Genomic_DNA"/>
</dbReference>
<protein>
    <submittedName>
        <fullName evidence="8">NAD(P)H-quinone oxidoreductase subunit 2, chloroplastic</fullName>
        <ecNumber evidence="8">1.6.5.11</ecNumber>
    </submittedName>
</protein>
<dbReference type="PANTHER" id="PTHR42703:SF1">
    <property type="entry name" value="NA(+)_H(+) ANTIPORTER SUBUNIT D1"/>
    <property type="match status" value="1"/>
</dbReference>
<evidence type="ECO:0000313" key="8">
    <source>
        <dbReference type="EMBL" id="MPN13294.1"/>
    </source>
</evidence>
<evidence type="ECO:0000256" key="4">
    <source>
        <dbReference type="ARBA" id="ARBA00022989"/>
    </source>
</evidence>
<organism evidence="8">
    <name type="scientific">bioreactor metagenome</name>
    <dbReference type="NCBI Taxonomy" id="1076179"/>
    <lineage>
        <taxon>unclassified sequences</taxon>
        <taxon>metagenomes</taxon>
        <taxon>ecological metagenomes</taxon>
    </lineage>
</organism>
<reference evidence="8" key="1">
    <citation type="submission" date="2019-08" db="EMBL/GenBank/DDBJ databases">
        <authorList>
            <person name="Kucharzyk K."/>
            <person name="Murdoch R.W."/>
            <person name="Higgins S."/>
            <person name="Loffler F."/>
        </authorList>
    </citation>
    <scope>NUCLEOTIDE SEQUENCE</scope>
</reference>
<evidence type="ECO:0000259" key="7">
    <source>
        <dbReference type="Pfam" id="PF00361"/>
    </source>
</evidence>
<keyword evidence="5 6" id="KW-0472">Membrane</keyword>
<comment type="subcellular location">
    <subcellularLocation>
        <location evidence="1">Cell membrane</location>
        <topology evidence="1">Multi-pass membrane protein</topology>
    </subcellularLocation>
</comment>
<feature type="domain" description="NADH:quinone oxidoreductase/Mrp antiporter transmembrane" evidence="7">
    <location>
        <begin position="3"/>
        <end position="84"/>
    </location>
</feature>
<feature type="transmembrane region" description="Helical" evidence="6">
    <location>
        <begin position="68"/>
        <end position="100"/>
    </location>
</feature>
<evidence type="ECO:0000256" key="2">
    <source>
        <dbReference type="ARBA" id="ARBA00022475"/>
    </source>
</evidence>
<accession>A0A645FLK8</accession>